<dbReference type="PANTHER" id="PTHR31669:SF184">
    <property type="entry name" value="PROTEIN FAR1-RELATED SEQUENCE 11"/>
    <property type="match status" value="1"/>
</dbReference>
<dbReference type="InterPro" id="IPR018289">
    <property type="entry name" value="MULE_transposase_dom"/>
</dbReference>
<sequence>MLEEHGIPMDQGSFSMDVVNNAEDSFDRSRLSLESMKDQIPYVGQKFVTHDAAYDFYSEFAKRTGFSIRRHRTEGKDGVGSGLTRLYFVCHRAGNTPIKVTTDDLKQRRNRKSSRCGCSAYLRVSKTMDMGIPEWRITGFKNYHNHELLEPNEVRFLPAYRKISENDKSRILMFAKTGISVQQMMRLLELEKCVEPGYLSFTEKDVRNLLQTCKKVDQIDIHDLLRICRNIKERDTNFRYEFMMDVNNKLENIAWSYAPSIQSYEIFGDVVLFDTSRRLPTFDMPLGIWIGINNYGMPCLFGCVLLREESMLSFSWAIKTFLSFMNGRAPQTVLTDQNMYLKEAIDIEIPQTKHAFAIWLIAAKFPAWFNSILGERYNEWKVELYRLHNLKNIDDFELSWDEMISSFGFCSNKHIADLFAIRNLWALPYLRNHFFAGMMAPCLSKSINSFIQRFLSLRTHFTHFIEQVAVAVDFKNQAAEQQMVQQNICLKTCGPMESQAAAILTPYAFDKLQDELVSASQYTAFQIDDGSFVARQHTKRDGGRKVIWIPEKEILSCSCNMFEFSGILCRHALRVLSAVNYFEIPCHYLPLRWRRTNSLSTKVITEAASNEHDERIKILQSMVAALVSEASKSTECLNLAYEEVSLLLSRLREQPVTEHMSTEIKQTVVSSNSIPVLSWADDSFKSGTNKTEVGQIISN</sequence>
<dbReference type="PANTHER" id="PTHR31669">
    <property type="entry name" value="PROTEIN FAR1-RELATED SEQUENCE 10-RELATED"/>
    <property type="match status" value="1"/>
</dbReference>
<dbReference type="GO" id="GO:0005634">
    <property type="term" value="C:nucleus"/>
    <property type="evidence" value="ECO:0007669"/>
    <property type="project" value="UniProtKB-SubCell"/>
</dbReference>
<dbReference type="AlphaFoldDB" id="A0A0K9NKG4"/>
<dbReference type="Pfam" id="PF04434">
    <property type="entry name" value="SWIM"/>
    <property type="match status" value="1"/>
</dbReference>
<dbReference type="InterPro" id="IPR006564">
    <property type="entry name" value="Znf_PMZ"/>
</dbReference>
<protein>
    <recommendedName>
        <fullName evidence="6">Protein FAR1-RELATED SEQUENCE</fullName>
    </recommendedName>
</protein>
<reference evidence="9" key="1">
    <citation type="journal article" date="2016" name="Nature">
        <title>The genome of the seagrass Zostera marina reveals angiosperm adaptation to the sea.</title>
        <authorList>
            <person name="Olsen J.L."/>
            <person name="Rouze P."/>
            <person name="Verhelst B."/>
            <person name="Lin Y.-C."/>
            <person name="Bayer T."/>
            <person name="Collen J."/>
            <person name="Dattolo E."/>
            <person name="De Paoli E."/>
            <person name="Dittami S."/>
            <person name="Maumus F."/>
            <person name="Michel G."/>
            <person name="Kersting A."/>
            <person name="Lauritano C."/>
            <person name="Lohaus R."/>
            <person name="Toepel M."/>
            <person name="Tonon T."/>
            <person name="Vanneste K."/>
            <person name="Amirebrahimi M."/>
            <person name="Brakel J."/>
            <person name="Bostroem C."/>
            <person name="Chovatia M."/>
            <person name="Grimwood J."/>
            <person name="Jenkins J.W."/>
            <person name="Jueterbock A."/>
            <person name="Mraz A."/>
            <person name="Stam W.T."/>
            <person name="Tice H."/>
            <person name="Bornberg-Bauer E."/>
            <person name="Green P.J."/>
            <person name="Pearson G.A."/>
            <person name="Procaccini G."/>
            <person name="Duarte C.M."/>
            <person name="Schmutz J."/>
            <person name="Reusch T.B.H."/>
            <person name="Van de Peer Y."/>
        </authorList>
    </citation>
    <scope>NUCLEOTIDE SEQUENCE [LARGE SCALE GENOMIC DNA]</scope>
    <source>
        <strain evidence="9">cv. Finnish</strain>
    </source>
</reference>
<evidence type="ECO:0000256" key="6">
    <source>
        <dbReference type="RuleBase" id="RU367018"/>
    </source>
</evidence>
<evidence type="ECO:0000259" key="7">
    <source>
        <dbReference type="PROSITE" id="PS50966"/>
    </source>
</evidence>
<evidence type="ECO:0000313" key="9">
    <source>
        <dbReference type="Proteomes" id="UP000036987"/>
    </source>
</evidence>
<comment type="caution">
    <text evidence="8">The sequence shown here is derived from an EMBL/GenBank/DDBJ whole genome shotgun (WGS) entry which is preliminary data.</text>
</comment>
<evidence type="ECO:0000256" key="3">
    <source>
        <dbReference type="ARBA" id="ARBA00022771"/>
    </source>
</evidence>
<keyword evidence="9" id="KW-1185">Reference proteome</keyword>
<evidence type="ECO:0000313" key="8">
    <source>
        <dbReference type="EMBL" id="KMZ57264.1"/>
    </source>
</evidence>
<dbReference type="Proteomes" id="UP000036987">
    <property type="component" value="Unassembled WGS sequence"/>
</dbReference>
<accession>A0A0K9NKG4</accession>
<proteinExistence type="inferred from homology"/>
<comment type="similarity">
    <text evidence="1 6">Belongs to the FHY3/FAR1 family.</text>
</comment>
<keyword evidence="4 6" id="KW-0862">Zinc</keyword>
<dbReference type="InterPro" id="IPR004330">
    <property type="entry name" value="FAR1_DNA_bnd_dom"/>
</dbReference>
<dbReference type="Pfam" id="PF03101">
    <property type="entry name" value="FAR1"/>
    <property type="match status" value="1"/>
</dbReference>
<evidence type="ECO:0000256" key="1">
    <source>
        <dbReference type="ARBA" id="ARBA00005889"/>
    </source>
</evidence>
<feature type="domain" description="SWIM-type" evidence="7">
    <location>
        <begin position="545"/>
        <end position="580"/>
    </location>
</feature>
<keyword evidence="2 6" id="KW-0479">Metal-binding</keyword>
<keyword evidence="6" id="KW-0539">Nucleus</keyword>
<keyword evidence="3 5" id="KW-0863">Zinc-finger</keyword>
<comment type="function">
    <text evidence="6">Putative transcription activator involved in regulating light control of development.</text>
</comment>
<dbReference type="PROSITE" id="PS50966">
    <property type="entry name" value="ZF_SWIM"/>
    <property type="match status" value="1"/>
</dbReference>
<evidence type="ECO:0000256" key="4">
    <source>
        <dbReference type="ARBA" id="ARBA00022833"/>
    </source>
</evidence>
<dbReference type="EMBL" id="LFYR01002091">
    <property type="protein sequence ID" value="KMZ57264.1"/>
    <property type="molecule type" value="Genomic_DNA"/>
</dbReference>
<dbReference type="GO" id="GO:0008270">
    <property type="term" value="F:zinc ion binding"/>
    <property type="evidence" value="ECO:0007669"/>
    <property type="project" value="UniProtKB-UniRule"/>
</dbReference>
<dbReference type="GO" id="GO:0006355">
    <property type="term" value="P:regulation of DNA-templated transcription"/>
    <property type="evidence" value="ECO:0007669"/>
    <property type="project" value="UniProtKB-UniRule"/>
</dbReference>
<dbReference type="Pfam" id="PF26175">
    <property type="entry name" value="HTH_FAR1"/>
    <property type="match status" value="1"/>
</dbReference>
<dbReference type="Pfam" id="PF10551">
    <property type="entry name" value="MULE"/>
    <property type="match status" value="1"/>
</dbReference>
<dbReference type="InterPro" id="IPR031052">
    <property type="entry name" value="FHY3/FAR1"/>
</dbReference>
<dbReference type="OrthoDB" id="128308at2759"/>
<evidence type="ECO:0000256" key="2">
    <source>
        <dbReference type="ARBA" id="ARBA00022723"/>
    </source>
</evidence>
<name>A0A0K9NKG4_ZOSMR</name>
<dbReference type="STRING" id="29655.A0A0K9NKG4"/>
<gene>
    <name evidence="8" type="ORF">ZOSMA_87G00060</name>
</gene>
<dbReference type="OMA" id="TGEQQTM"/>
<dbReference type="SMART" id="SM00575">
    <property type="entry name" value="ZnF_PMZ"/>
    <property type="match status" value="1"/>
</dbReference>
<comment type="subcellular location">
    <subcellularLocation>
        <location evidence="6">Nucleus</location>
    </subcellularLocation>
</comment>
<dbReference type="InterPro" id="IPR058778">
    <property type="entry name" value="HTH_FAR1-11-like"/>
</dbReference>
<evidence type="ECO:0000256" key="5">
    <source>
        <dbReference type="PROSITE-ProRule" id="PRU00325"/>
    </source>
</evidence>
<dbReference type="InterPro" id="IPR007527">
    <property type="entry name" value="Znf_SWIM"/>
</dbReference>
<organism evidence="8 9">
    <name type="scientific">Zostera marina</name>
    <name type="common">Eelgrass</name>
    <dbReference type="NCBI Taxonomy" id="29655"/>
    <lineage>
        <taxon>Eukaryota</taxon>
        <taxon>Viridiplantae</taxon>
        <taxon>Streptophyta</taxon>
        <taxon>Embryophyta</taxon>
        <taxon>Tracheophyta</taxon>
        <taxon>Spermatophyta</taxon>
        <taxon>Magnoliopsida</taxon>
        <taxon>Liliopsida</taxon>
        <taxon>Zosteraceae</taxon>
        <taxon>Zostera</taxon>
    </lineage>
</organism>